<evidence type="ECO:0000256" key="2">
    <source>
        <dbReference type="ARBA" id="ARBA00022741"/>
    </source>
</evidence>
<dbReference type="PROSITE" id="PS50893">
    <property type="entry name" value="ABC_TRANSPORTER_2"/>
    <property type="match status" value="1"/>
</dbReference>
<dbReference type="Gene3D" id="3.40.50.300">
    <property type="entry name" value="P-loop containing nucleotide triphosphate hydrolases"/>
    <property type="match status" value="1"/>
</dbReference>
<organism evidence="7 8">
    <name type="scientific">Litorivita pollutaquae</name>
    <dbReference type="NCBI Taxonomy" id="2200892"/>
    <lineage>
        <taxon>Bacteria</taxon>
        <taxon>Pseudomonadati</taxon>
        <taxon>Pseudomonadota</taxon>
        <taxon>Alphaproteobacteria</taxon>
        <taxon>Rhodobacterales</taxon>
        <taxon>Paracoccaceae</taxon>
        <taxon>Litorivita</taxon>
    </lineage>
</organism>
<dbReference type="CDD" id="cd03214">
    <property type="entry name" value="ABC_Iron-Siderophores_B12_Hemin"/>
    <property type="match status" value="1"/>
</dbReference>
<dbReference type="InterPro" id="IPR017871">
    <property type="entry name" value="ABC_transporter-like_CS"/>
</dbReference>
<dbReference type="Proteomes" id="UP000248012">
    <property type="component" value="Unassembled WGS sequence"/>
</dbReference>
<reference evidence="7 8" key="1">
    <citation type="submission" date="2018-05" db="EMBL/GenBank/DDBJ databases">
        <title>Oceanovita maritima gen. nov., sp. nov., a marine bacterium in the family Rhodobacteraceae isolated from surface seawater of Lundu port Xiamen, China.</title>
        <authorList>
            <person name="Hetharua B.H."/>
            <person name="Min D."/>
            <person name="Liao H."/>
            <person name="Tian Y."/>
        </authorList>
    </citation>
    <scope>NUCLEOTIDE SEQUENCE [LARGE SCALE GENOMIC DNA]</scope>
    <source>
        <strain evidence="7 8">FSX-11</strain>
    </source>
</reference>
<dbReference type="EMBL" id="QFVT01000004">
    <property type="protein sequence ID" value="PYC48005.1"/>
    <property type="molecule type" value="Genomic_DNA"/>
</dbReference>
<dbReference type="GO" id="GO:0016887">
    <property type="term" value="F:ATP hydrolysis activity"/>
    <property type="evidence" value="ECO:0007669"/>
    <property type="project" value="InterPro"/>
</dbReference>
<dbReference type="InterPro" id="IPR027417">
    <property type="entry name" value="P-loop_NTPase"/>
</dbReference>
<keyword evidence="4" id="KW-1278">Translocase</keyword>
<dbReference type="RefSeq" id="WP_110795655.1">
    <property type="nucleotide sequence ID" value="NZ_KZ826483.1"/>
</dbReference>
<dbReference type="NCBIfam" id="NF010068">
    <property type="entry name" value="PRK13548.1"/>
    <property type="match status" value="1"/>
</dbReference>
<dbReference type="Pfam" id="PF00005">
    <property type="entry name" value="ABC_tran"/>
    <property type="match status" value="1"/>
</dbReference>
<gene>
    <name evidence="7" type="ORF">DI396_07955</name>
</gene>
<name>A0A2V4MMR9_9RHOB</name>
<evidence type="ECO:0000256" key="1">
    <source>
        <dbReference type="ARBA" id="ARBA00022448"/>
    </source>
</evidence>
<dbReference type="PANTHER" id="PTHR42794:SF1">
    <property type="entry name" value="HEMIN IMPORT ATP-BINDING PROTEIN HMUV"/>
    <property type="match status" value="1"/>
</dbReference>
<evidence type="ECO:0000256" key="4">
    <source>
        <dbReference type="ARBA" id="ARBA00022967"/>
    </source>
</evidence>
<dbReference type="SMART" id="SM00382">
    <property type="entry name" value="AAA"/>
    <property type="match status" value="1"/>
</dbReference>
<protein>
    <submittedName>
        <fullName evidence="7">Heme ABC transporter ATP-binding protein</fullName>
    </submittedName>
</protein>
<keyword evidence="1" id="KW-0813">Transport</keyword>
<accession>A0A2V4MMR9</accession>
<evidence type="ECO:0000256" key="5">
    <source>
        <dbReference type="ARBA" id="ARBA00037066"/>
    </source>
</evidence>
<keyword evidence="8" id="KW-1185">Reference proteome</keyword>
<evidence type="ECO:0000259" key="6">
    <source>
        <dbReference type="PROSITE" id="PS50893"/>
    </source>
</evidence>
<keyword evidence="3 7" id="KW-0067">ATP-binding</keyword>
<proteinExistence type="predicted"/>
<evidence type="ECO:0000256" key="3">
    <source>
        <dbReference type="ARBA" id="ARBA00022840"/>
    </source>
</evidence>
<feature type="domain" description="ABC transporter" evidence="6">
    <location>
        <begin position="2"/>
        <end position="242"/>
    </location>
</feature>
<dbReference type="SUPFAM" id="SSF52540">
    <property type="entry name" value="P-loop containing nucleoside triphosphate hydrolases"/>
    <property type="match status" value="1"/>
</dbReference>
<comment type="function">
    <text evidence="5">Part of the ABC transporter complex HmuTUV involved in hemin import. Responsible for energy coupling to the transport system.</text>
</comment>
<dbReference type="PANTHER" id="PTHR42794">
    <property type="entry name" value="HEMIN IMPORT ATP-BINDING PROTEIN HMUV"/>
    <property type="match status" value="1"/>
</dbReference>
<sequence length="268" mass="28621">MLSAENITVDFGVRRVLDRVDFAARAGEVTAIVGPNGSGKTTLLKAITGELKSGGTVWFDGRDIRDMKAAELATRRAVLPQSGNVAFPFTVLELVRLGLTNGCATADPAQLADLPRQALARVGLAGFEARFVQELSGGERQRVQLARVLLQIWEPVLDGAARWLFLDEPVSALDIGHQLVVMQIARDFARAGGGVVAVMHDLNLTSMFADQVSLLDRGAVKSVGSPREVFTDEHLSACYGCALRTNTPPPQGGPWLLPQAAMHVAGTL</sequence>
<dbReference type="PROSITE" id="PS00211">
    <property type="entry name" value="ABC_TRANSPORTER_1"/>
    <property type="match status" value="1"/>
</dbReference>
<comment type="caution">
    <text evidence="7">The sequence shown here is derived from an EMBL/GenBank/DDBJ whole genome shotgun (WGS) entry which is preliminary data.</text>
</comment>
<evidence type="ECO:0000313" key="8">
    <source>
        <dbReference type="Proteomes" id="UP000248012"/>
    </source>
</evidence>
<dbReference type="GO" id="GO:0005524">
    <property type="term" value="F:ATP binding"/>
    <property type="evidence" value="ECO:0007669"/>
    <property type="project" value="UniProtKB-KW"/>
</dbReference>
<dbReference type="AlphaFoldDB" id="A0A2V4MMR9"/>
<evidence type="ECO:0000313" key="7">
    <source>
        <dbReference type="EMBL" id="PYC48005.1"/>
    </source>
</evidence>
<keyword evidence="2" id="KW-0547">Nucleotide-binding</keyword>
<dbReference type="OrthoDB" id="9805601at2"/>
<dbReference type="InterPro" id="IPR003439">
    <property type="entry name" value="ABC_transporter-like_ATP-bd"/>
</dbReference>
<dbReference type="InterPro" id="IPR003593">
    <property type="entry name" value="AAA+_ATPase"/>
</dbReference>